<name>A0A6P2MHX3_BURL3</name>
<gene>
    <name evidence="1" type="ORF">BLA23254_03846</name>
</gene>
<sequence>MLKLYQSQKIKQLHRAQNRGFVQCYPEMRRSPLYVANFANEQQINKVSKQQKSMGRVVSSQSS</sequence>
<dbReference type="Proteomes" id="UP000494218">
    <property type="component" value="Unassembled WGS sequence"/>
</dbReference>
<organism evidence="1 2">
    <name type="scientific">Burkholderia lata (strain ATCC 17760 / DSM 23089 / LMG 22485 / NCIMB 9086 / R18194 / 383)</name>
    <dbReference type="NCBI Taxonomy" id="482957"/>
    <lineage>
        <taxon>Bacteria</taxon>
        <taxon>Pseudomonadati</taxon>
        <taxon>Pseudomonadota</taxon>
        <taxon>Betaproteobacteria</taxon>
        <taxon>Burkholderiales</taxon>
        <taxon>Burkholderiaceae</taxon>
        <taxon>Burkholderia</taxon>
        <taxon>Burkholderia cepacia complex</taxon>
    </lineage>
</organism>
<evidence type="ECO:0000313" key="2">
    <source>
        <dbReference type="Proteomes" id="UP000494218"/>
    </source>
</evidence>
<reference evidence="1 2" key="1">
    <citation type="submission" date="2019-09" db="EMBL/GenBank/DDBJ databases">
        <authorList>
            <person name="Depoorter E."/>
        </authorList>
    </citation>
    <scope>NUCLEOTIDE SEQUENCE [LARGE SCALE GENOMIC DNA]</scope>
    <source>
        <strain evidence="1">LMG 23254</strain>
    </source>
</reference>
<accession>A0A6P2MHX3</accession>
<dbReference type="AlphaFoldDB" id="A0A6P2MHX3"/>
<dbReference type="EMBL" id="CABVPW010000018">
    <property type="protein sequence ID" value="VWB81579.1"/>
    <property type="molecule type" value="Genomic_DNA"/>
</dbReference>
<protein>
    <submittedName>
        <fullName evidence="1">Uncharacterized protein</fullName>
    </submittedName>
</protein>
<evidence type="ECO:0000313" key="1">
    <source>
        <dbReference type="EMBL" id="VWB81579.1"/>
    </source>
</evidence>
<proteinExistence type="predicted"/>